<dbReference type="PANTHER" id="PTHR46836">
    <property type="entry name" value="AFADIN"/>
    <property type="match status" value="1"/>
</dbReference>
<dbReference type="Pfam" id="PF14383">
    <property type="entry name" value="VARLMGL"/>
    <property type="match status" value="1"/>
</dbReference>
<dbReference type="InterPro" id="IPR025486">
    <property type="entry name" value="DUF4378"/>
</dbReference>
<comment type="caution">
    <text evidence="5">The sequence shown here is derived from an EMBL/GenBank/DDBJ whole genome shotgun (WGS) entry which is preliminary data.</text>
</comment>
<dbReference type="Pfam" id="PF12552">
    <property type="entry name" value="DUF3741"/>
    <property type="match status" value="1"/>
</dbReference>
<keyword evidence="6" id="KW-1185">Reference proteome</keyword>
<evidence type="ECO:0000259" key="4">
    <source>
        <dbReference type="Pfam" id="PF14383"/>
    </source>
</evidence>
<feature type="compositionally biased region" description="Polar residues" evidence="1">
    <location>
        <begin position="714"/>
        <end position="725"/>
    </location>
</feature>
<dbReference type="EMBL" id="JBGMDY010000009">
    <property type="protein sequence ID" value="KAL2323331.1"/>
    <property type="molecule type" value="Genomic_DNA"/>
</dbReference>
<dbReference type="InterPro" id="IPR022212">
    <property type="entry name" value="DUF3741"/>
</dbReference>
<proteinExistence type="predicted"/>
<feature type="compositionally biased region" description="Polar residues" evidence="1">
    <location>
        <begin position="7"/>
        <end position="23"/>
    </location>
</feature>
<accession>A0ABD1LIP2</accession>
<gene>
    <name evidence="5" type="ORF">Fmac_027710</name>
</gene>
<feature type="region of interest" description="Disordered" evidence="1">
    <location>
        <begin position="71"/>
        <end position="144"/>
    </location>
</feature>
<feature type="region of interest" description="Disordered" evidence="1">
    <location>
        <begin position="1"/>
        <end position="45"/>
    </location>
</feature>
<feature type="domain" description="DUF3741" evidence="4">
    <location>
        <begin position="80"/>
        <end position="102"/>
    </location>
</feature>
<evidence type="ECO:0008006" key="7">
    <source>
        <dbReference type="Google" id="ProtNLM"/>
    </source>
</evidence>
<feature type="compositionally biased region" description="Basic and acidic residues" evidence="1">
    <location>
        <begin position="71"/>
        <end position="84"/>
    </location>
</feature>
<evidence type="ECO:0000259" key="2">
    <source>
        <dbReference type="Pfam" id="PF12552"/>
    </source>
</evidence>
<evidence type="ECO:0000256" key="1">
    <source>
        <dbReference type="SAM" id="MobiDB-lite"/>
    </source>
</evidence>
<organism evidence="5 6">
    <name type="scientific">Flemingia macrophylla</name>
    <dbReference type="NCBI Taxonomy" id="520843"/>
    <lineage>
        <taxon>Eukaryota</taxon>
        <taxon>Viridiplantae</taxon>
        <taxon>Streptophyta</taxon>
        <taxon>Embryophyta</taxon>
        <taxon>Tracheophyta</taxon>
        <taxon>Spermatophyta</taxon>
        <taxon>Magnoliopsida</taxon>
        <taxon>eudicotyledons</taxon>
        <taxon>Gunneridae</taxon>
        <taxon>Pentapetalae</taxon>
        <taxon>rosids</taxon>
        <taxon>fabids</taxon>
        <taxon>Fabales</taxon>
        <taxon>Fabaceae</taxon>
        <taxon>Papilionoideae</taxon>
        <taxon>50 kb inversion clade</taxon>
        <taxon>NPAAA clade</taxon>
        <taxon>indigoferoid/millettioid clade</taxon>
        <taxon>Phaseoleae</taxon>
        <taxon>Flemingia</taxon>
    </lineage>
</organism>
<evidence type="ECO:0000259" key="3">
    <source>
        <dbReference type="Pfam" id="PF14309"/>
    </source>
</evidence>
<dbReference type="Proteomes" id="UP001603857">
    <property type="component" value="Unassembled WGS sequence"/>
</dbReference>
<feature type="region of interest" description="Disordered" evidence="1">
    <location>
        <begin position="432"/>
        <end position="474"/>
    </location>
</feature>
<dbReference type="PANTHER" id="PTHR46836:SF8">
    <property type="entry name" value="AFADIN"/>
    <property type="match status" value="1"/>
</dbReference>
<protein>
    <recommendedName>
        <fullName evidence="7">DUF4378 domain-containing protein</fullName>
    </recommendedName>
</protein>
<feature type="compositionally biased region" description="Basic and acidic residues" evidence="1">
    <location>
        <begin position="461"/>
        <end position="474"/>
    </location>
</feature>
<feature type="domain" description="DUF4378" evidence="3">
    <location>
        <begin position="826"/>
        <end position="977"/>
    </location>
</feature>
<feature type="region of interest" description="Disordered" evidence="1">
    <location>
        <begin position="705"/>
        <end position="726"/>
    </location>
</feature>
<feature type="region of interest" description="Disordered" evidence="1">
    <location>
        <begin position="274"/>
        <end position="293"/>
    </location>
</feature>
<evidence type="ECO:0000313" key="6">
    <source>
        <dbReference type="Proteomes" id="UP001603857"/>
    </source>
</evidence>
<sequence length="986" mass="109430">MDKSRHSPSSFNQPQPPLSQGNKQVHRQRQAPSLSPDSGSCGGGVADRESFSLKFGWRSSKQKCGTSIKKLLAEEMSPKSESKRRSPGVIARLMGLDGLPFQQPTNKQHKGLSENQNQKAVQLEKTRSRGMSYDGSSSRRSLKDQQEFKDVFEISEISRVESSRYPSEGCADSKTPDAEISFIEQKFRDAKRLATHQDLQSSKDFRDTLEVLDSNKDLLLKYFKRPDSLFKKHLSDLQADPVQSHYGHVGATGIGKNEHDINRRSDKETTRLNYNRSHGKHHDGHPCQVGKRHAMHCSPKSTKLQFKGRPEQDAVPTKIVVLKPNLGKVQNGTRIVSSPCSSHSFLQGLENDTGFSGVKFRDTEPCQVTNLPESARSWRQDSFESREIAKEITRQMKNSLNNGCMLLSTSRFRGYAGDDSLCSVSGNESHEEYEETTSTLGNSFDLNNRSRRSSRSSESSVSREAKKRLSERWKMTHKSQEMQGICRSSTLADMLAIPDKELKDTNFDSMASGECFDGKFTPNSEPAKWVEPLGISSRDGWKDACIGSLSRSKSLPSSSTIFGSPRTFLCTEALRDDRFMVPKEAHKRERRRAAKILDLRHGGVNNRSIRSGHKKSFSLHSSKLEADEFSPDLHTIQNKMKINLEDSPKLEVLASESLAKTVRDTSAVTDDDVDVTNGSTVGFSESSNKMLPELSSHVLIKGGSSAADKDKSIQQDLSAGSSDGSSVLYEPTVPGLESSCCKDADQPSPVSVLEPSFTDDLSSCSECFGSLSADLQGLRMQLQLLKAGSEEYVEGPMIISDEDGVEVSTGKLEDSELRRTEDSWETSYIIDVLSESGIDGAQPDTNLELWHSLECPVSLSVFDELEKRYSDLTTCSRSQRRMLFDRINLGIVKTNEQSTNALPWVGPATTNMIGSSLIKNGFGDGLCRMLESQEKVKDDDALGKVLVMESEWLDLRDDIDLIGREVERLILDGLVAEIVGTKKFCT</sequence>
<dbReference type="AlphaFoldDB" id="A0ABD1LIP2"/>
<evidence type="ECO:0000313" key="5">
    <source>
        <dbReference type="EMBL" id="KAL2323331.1"/>
    </source>
</evidence>
<feature type="domain" description="DUF3741" evidence="2">
    <location>
        <begin position="184"/>
        <end position="228"/>
    </location>
</feature>
<reference evidence="5 6" key="1">
    <citation type="submission" date="2024-08" db="EMBL/GenBank/DDBJ databases">
        <title>Insights into the chromosomal genome structure of Flemingia macrophylla.</title>
        <authorList>
            <person name="Ding Y."/>
            <person name="Zhao Y."/>
            <person name="Bi W."/>
            <person name="Wu M."/>
            <person name="Zhao G."/>
            <person name="Gong Y."/>
            <person name="Li W."/>
            <person name="Zhang P."/>
        </authorList>
    </citation>
    <scope>NUCLEOTIDE SEQUENCE [LARGE SCALE GENOMIC DNA]</scope>
    <source>
        <strain evidence="5">DYQJB</strain>
        <tissue evidence="5">Leaf</tissue>
    </source>
</reference>
<name>A0ABD1LIP2_9FABA</name>
<dbReference type="InterPro" id="IPR032795">
    <property type="entry name" value="DUF3741-assoc"/>
</dbReference>
<dbReference type="Pfam" id="PF14309">
    <property type="entry name" value="DUF4378"/>
    <property type="match status" value="1"/>
</dbReference>